<keyword evidence="2" id="KW-1133">Transmembrane helix</keyword>
<keyword evidence="2" id="KW-0472">Membrane</keyword>
<dbReference type="Proteomes" id="UP000177797">
    <property type="component" value="Unassembled WGS sequence"/>
</dbReference>
<feature type="transmembrane region" description="Helical" evidence="2">
    <location>
        <begin position="55"/>
        <end position="74"/>
    </location>
</feature>
<feature type="compositionally biased region" description="Basic and acidic residues" evidence="1">
    <location>
        <begin position="152"/>
        <end position="161"/>
    </location>
</feature>
<evidence type="ECO:0000256" key="1">
    <source>
        <dbReference type="SAM" id="MobiDB-lite"/>
    </source>
</evidence>
<proteinExistence type="predicted"/>
<organism evidence="3 4">
    <name type="scientific">Candidatus Taylorbacteria bacterium RIFCSPLOWO2_01_FULL_48_100</name>
    <dbReference type="NCBI Taxonomy" id="1802322"/>
    <lineage>
        <taxon>Bacteria</taxon>
        <taxon>Candidatus Tayloriibacteriota</taxon>
    </lineage>
</organism>
<evidence type="ECO:0000256" key="2">
    <source>
        <dbReference type="SAM" id="Phobius"/>
    </source>
</evidence>
<reference evidence="3 4" key="1">
    <citation type="journal article" date="2016" name="Nat. Commun.">
        <title>Thousands of microbial genomes shed light on interconnected biogeochemical processes in an aquifer system.</title>
        <authorList>
            <person name="Anantharaman K."/>
            <person name="Brown C.T."/>
            <person name="Hug L.A."/>
            <person name="Sharon I."/>
            <person name="Castelle C.J."/>
            <person name="Probst A.J."/>
            <person name="Thomas B.C."/>
            <person name="Singh A."/>
            <person name="Wilkins M.J."/>
            <person name="Karaoz U."/>
            <person name="Brodie E.L."/>
            <person name="Williams K.H."/>
            <person name="Hubbard S.S."/>
            <person name="Banfield J.F."/>
        </authorList>
    </citation>
    <scope>NUCLEOTIDE SEQUENCE [LARGE SCALE GENOMIC DNA]</scope>
</reference>
<sequence length="168" mass="18601">MKERICFAKSEIFSSLPSLRGSYEIKNFAFRFAYTSMFNFLEKMRDSENAPRERAAFVAALVLTAAIGAVWFSLSGDAPLASEAAPNENVPVEEISAPIDTEGPISKFRAEMADAAVFLAGQVRKIGDLWKGFKFNAPIDYKQSESAAFQENTEKTERAEQAKQILGE</sequence>
<feature type="region of interest" description="Disordered" evidence="1">
    <location>
        <begin position="147"/>
        <end position="168"/>
    </location>
</feature>
<dbReference type="AlphaFoldDB" id="A0A1G2NE78"/>
<protein>
    <submittedName>
        <fullName evidence="3">Uncharacterized protein</fullName>
    </submittedName>
</protein>
<evidence type="ECO:0000313" key="3">
    <source>
        <dbReference type="EMBL" id="OHA34380.1"/>
    </source>
</evidence>
<comment type="caution">
    <text evidence="3">The sequence shown here is derived from an EMBL/GenBank/DDBJ whole genome shotgun (WGS) entry which is preliminary data.</text>
</comment>
<dbReference type="EMBL" id="MHSA01000012">
    <property type="protein sequence ID" value="OHA34380.1"/>
    <property type="molecule type" value="Genomic_DNA"/>
</dbReference>
<accession>A0A1G2NE78</accession>
<evidence type="ECO:0000313" key="4">
    <source>
        <dbReference type="Proteomes" id="UP000177797"/>
    </source>
</evidence>
<name>A0A1G2NE78_9BACT</name>
<gene>
    <name evidence="3" type="ORF">A2938_00825</name>
</gene>
<keyword evidence="2" id="KW-0812">Transmembrane</keyword>